<reference evidence="5" key="1">
    <citation type="submission" date="2022-04" db="EMBL/GenBank/DDBJ databases">
        <title>Roseomonas acroporae sp. nov., isolated from coral Acropora digitifera.</title>
        <authorList>
            <person name="Sun H."/>
        </authorList>
    </citation>
    <scope>NUCLEOTIDE SEQUENCE</scope>
    <source>
        <strain evidence="5">NAR14</strain>
    </source>
</reference>
<dbReference type="SMART" id="SM00267">
    <property type="entry name" value="GGDEF"/>
    <property type="match status" value="1"/>
</dbReference>
<comment type="caution">
    <text evidence="5">The sequence shown here is derived from an EMBL/GenBank/DDBJ whole genome shotgun (WGS) entry which is preliminary data.</text>
</comment>
<dbReference type="InterPro" id="IPR000160">
    <property type="entry name" value="GGDEF_dom"/>
</dbReference>
<dbReference type="PANTHER" id="PTHR45138">
    <property type="entry name" value="REGULATORY COMPONENTS OF SENSORY TRANSDUCTION SYSTEM"/>
    <property type="match status" value="1"/>
</dbReference>
<protein>
    <recommendedName>
        <fullName evidence="1">diguanylate cyclase</fullName>
        <ecNumber evidence="1">2.7.7.65</ecNumber>
    </recommendedName>
</protein>
<evidence type="ECO:0000256" key="1">
    <source>
        <dbReference type="ARBA" id="ARBA00012528"/>
    </source>
</evidence>
<keyword evidence="3" id="KW-1133">Transmembrane helix</keyword>
<dbReference type="Gene3D" id="3.30.70.270">
    <property type="match status" value="1"/>
</dbReference>
<dbReference type="Pfam" id="PF00990">
    <property type="entry name" value="GGDEF"/>
    <property type="match status" value="1"/>
</dbReference>
<keyword evidence="3" id="KW-0812">Transmembrane</keyword>
<organism evidence="5 6">
    <name type="scientific">Roseomonas acroporae</name>
    <dbReference type="NCBI Taxonomy" id="2937791"/>
    <lineage>
        <taxon>Bacteria</taxon>
        <taxon>Pseudomonadati</taxon>
        <taxon>Pseudomonadota</taxon>
        <taxon>Alphaproteobacteria</taxon>
        <taxon>Acetobacterales</taxon>
        <taxon>Roseomonadaceae</taxon>
        <taxon>Roseomonas</taxon>
    </lineage>
</organism>
<dbReference type="PANTHER" id="PTHR45138:SF9">
    <property type="entry name" value="DIGUANYLATE CYCLASE DGCM-RELATED"/>
    <property type="match status" value="1"/>
</dbReference>
<keyword evidence="3" id="KW-0472">Membrane</keyword>
<evidence type="ECO:0000313" key="5">
    <source>
        <dbReference type="EMBL" id="MCK8784638.1"/>
    </source>
</evidence>
<accession>A0A9X1Y6U6</accession>
<feature type="non-terminal residue" evidence="5">
    <location>
        <position position="347"/>
    </location>
</feature>
<dbReference type="InterPro" id="IPR050469">
    <property type="entry name" value="Diguanylate_Cyclase"/>
</dbReference>
<dbReference type="InterPro" id="IPR029787">
    <property type="entry name" value="Nucleotide_cyclase"/>
</dbReference>
<dbReference type="InterPro" id="IPR043128">
    <property type="entry name" value="Rev_trsase/Diguanyl_cyclase"/>
</dbReference>
<name>A0A9X1Y6U6_9PROT</name>
<keyword evidence="6" id="KW-1185">Reference proteome</keyword>
<feature type="transmembrane region" description="Helical" evidence="3">
    <location>
        <begin position="20"/>
        <end position="37"/>
    </location>
</feature>
<proteinExistence type="predicted"/>
<dbReference type="SUPFAM" id="SSF55073">
    <property type="entry name" value="Nucleotide cyclase"/>
    <property type="match status" value="1"/>
</dbReference>
<evidence type="ECO:0000313" key="6">
    <source>
        <dbReference type="Proteomes" id="UP001139516"/>
    </source>
</evidence>
<dbReference type="NCBIfam" id="TIGR00254">
    <property type="entry name" value="GGDEF"/>
    <property type="match status" value="1"/>
</dbReference>
<dbReference type="PROSITE" id="PS50887">
    <property type="entry name" value="GGDEF"/>
    <property type="match status" value="1"/>
</dbReference>
<dbReference type="RefSeq" id="WP_248666764.1">
    <property type="nucleotide sequence ID" value="NZ_JALPRX010000036.1"/>
</dbReference>
<evidence type="ECO:0000256" key="2">
    <source>
        <dbReference type="ARBA" id="ARBA00034247"/>
    </source>
</evidence>
<dbReference type="AlphaFoldDB" id="A0A9X1Y6U6"/>
<dbReference type="Proteomes" id="UP001139516">
    <property type="component" value="Unassembled WGS sequence"/>
</dbReference>
<gene>
    <name evidence="5" type="ORF">M0638_09610</name>
</gene>
<comment type="catalytic activity">
    <reaction evidence="2">
        <text>2 GTP = 3',3'-c-di-GMP + 2 diphosphate</text>
        <dbReference type="Rhea" id="RHEA:24898"/>
        <dbReference type="ChEBI" id="CHEBI:33019"/>
        <dbReference type="ChEBI" id="CHEBI:37565"/>
        <dbReference type="ChEBI" id="CHEBI:58805"/>
        <dbReference type="EC" id="2.7.7.65"/>
    </reaction>
</comment>
<dbReference type="EMBL" id="JALPRX010000036">
    <property type="protein sequence ID" value="MCK8784638.1"/>
    <property type="molecule type" value="Genomic_DNA"/>
</dbReference>
<sequence length="347" mass="36639">MMRADQLASVRRSVMNAIPVNMLLGFAALVVALRYGHGMIGGIWYAGSSTINLARMALCGARLHRVGGGYTRDARQAVPRAVEAHQRLHLLAAALSGTAWALVPLLCAGYAEPQATFYLVVVCGITAGAVVYGAAQARIPISFIVPALLSVIGCLLYAGGFDRNALAATVALYLVALVRSAWGSEAGFRELSRLKNEATAMARSLGAARDRATEFAQRMHHRANHDALTELLNRAGFMQALEQRVASGAPVCLMLLDLDGFKSVNDLYGHEAGDRVLVEVARRLRQALPDGYAAGRLGGDEFAVVLAPECLTRPVTQLATRLIAAIAIPFPGCAAGSVGVSIGIHGL</sequence>
<feature type="transmembrane region" description="Helical" evidence="3">
    <location>
        <begin position="117"/>
        <end position="134"/>
    </location>
</feature>
<evidence type="ECO:0000256" key="3">
    <source>
        <dbReference type="SAM" id="Phobius"/>
    </source>
</evidence>
<feature type="domain" description="GGDEF" evidence="4">
    <location>
        <begin position="249"/>
        <end position="347"/>
    </location>
</feature>
<evidence type="ECO:0000259" key="4">
    <source>
        <dbReference type="PROSITE" id="PS50887"/>
    </source>
</evidence>
<dbReference type="CDD" id="cd01949">
    <property type="entry name" value="GGDEF"/>
    <property type="match status" value="1"/>
</dbReference>
<dbReference type="GO" id="GO:0052621">
    <property type="term" value="F:diguanylate cyclase activity"/>
    <property type="evidence" value="ECO:0007669"/>
    <property type="project" value="UniProtKB-EC"/>
</dbReference>
<feature type="transmembrane region" description="Helical" evidence="3">
    <location>
        <begin position="90"/>
        <end position="111"/>
    </location>
</feature>
<dbReference type="EC" id="2.7.7.65" evidence="1"/>
<feature type="transmembrane region" description="Helical" evidence="3">
    <location>
        <begin position="141"/>
        <end position="159"/>
    </location>
</feature>